<organism evidence="5 6">
    <name type="scientific">Syntrophaceticus schinkii</name>
    <dbReference type="NCBI Taxonomy" id="499207"/>
    <lineage>
        <taxon>Bacteria</taxon>
        <taxon>Bacillati</taxon>
        <taxon>Bacillota</taxon>
        <taxon>Clostridia</taxon>
        <taxon>Thermoanaerobacterales</taxon>
        <taxon>Thermoanaerobacterales Family III. Incertae Sedis</taxon>
        <taxon>Syntrophaceticus</taxon>
    </lineage>
</organism>
<feature type="domain" description="Pyruvate:ferredoxin oxidoreductase core" evidence="4">
    <location>
        <begin position="263"/>
        <end position="367"/>
    </location>
</feature>
<dbReference type="PANTHER" id="PTHR32154:SF0">
    <property type="entry name" value="PYRUVATE-FLAVODOXIN OXIDOREDUCTASE-RELATED"/>
    <property type="match status" value="1"/>
</dbReference>
<evidence type="ECO:0000256" key="1">
    <source>
        <dbReference type="ARBA" id="ARBA00009032"/>
    </source>
</evidence>
<proteinExistence type="inferred from homology"/>
<evidence type="ECO:0000259" key="4">
    <source>
        <dbReference type="Pfam" id="PF17147"/>
    </source>
</evidence>
<evidence type="ECO:0000313" key="6">
    <source>
        <dbReference type="Proteomes" id="UP000046155"/>
    </source>
</evidence>
<dbReference type="Proteomes" id="UP000046155">
    <property type="component" value="Unassembled WGS sequence"/>
</dbReference>
<keyword evidence="2 5" id="KW-0560">Oxidoreductase</keyword>
<feature type="domain" description="Pyruvate flavodoxin/ferredoxin oxidoreductase pyrimidine binding" evidence="3">
    <location>
        <begin position="16"/>
        <end position="240"/>
    </location>
</feature>
<dbReference type="FunFam" id="3.40.50.970:FF:000012">
    <property type="entry name" value="Pyruvate:ferredoxin (Flavodoxin) oxidoreductase"/>
    <property type="match status" value="1"/>
</dbReference>
<dbReference type="Gene3D" id="3.40.50.920">
    <property type="match status" value="1"/>
</dbReference>
<dbReference type="EC" id="1.2.7.1" evidence="5"/>
<dbReference type="Pfam" id="PF17147">
    <property type="entry name" value="PFOR_II"/>
    <property type="match status" value="1"/>
</dbReference>
<dbReference type="InterPro" id="IPR009014">
    <property type="entry name" value="Transketo_C/PFOR_II"/>
</dbReference>
<keyword evidence="6" id="KW-1185">Reference proteome</keyword>
<dbReference type="SUPFAM" id="SSF52922">
    <property type="entry name" value="TK C-terminal domain-like"/>
    <property type="match status" value="1"/>
</dbReference>
<dbReference type="InterPro" id="IPR050722">
    <property type="entry name" value="Pyruvate:ferred/Flavod_OxRd"/>
</dbReference>
<dbReference type="InterPro" id="IPR029061">
    <property type="entry name" value="THDP-binding"/>
</dbReference>
<evidence type="ECO:0000313" key="5">
    <source>
        <dbReference type="EMBL" id="CEO88997.1"/>
    </source>
</evidence>
<evidence type="ECO:0000256" key="2">
    <source>
        <dbReference type="ARBA" id="ARBA00023002"/>
    </source>
</evidence>
<dbReference type="PANTHER" id="PTHR32154">
    <property type="entry name" value="PYRUVATE-FLAVODOXIN OXIDOREDUCTASE-RELATED"/>
    <property type="match status" value="1"/>
</dbReference>
<name>A0A0B7MMQ4_9FIRM</name>
<dbReference type="GO" id="GO:0019164">
    <property type="term" value="F:pyruvate synthase activity"/>
    <property type="evidence" value="ECO:0007669"/>
    <property type="project" value="UniProtKB-EC"/>
</dbReference>
<keyword evidence="5" id="KW-0670">Pyruvate</keyword>
<dbReference type="GO" id="GO:0006979">
    <property type="term" value="P:response to oxidative stress"/>
    <property type="evidence" value="ECO:0007669"/>
    <property type="project" value="TreeGrafter"/>
</dbReference>
<dbReference type="EMBL" id="CDRZ01000229">
    <property type="protein sequence ID" value="CEO88997.1"/>
    <property type="molecule type" value="Genomic_DNA"/>
</dbReference>
<dbReference type="Gene3D" id="3.40.50.970">
    <property type="match status" value="1"/>
</dbReference>
<comment type="similarity">
    <text evidence="1">Belongs to the pyruvate:ferredoxin/flavodoxin oxidoreductase family.</text>
</comment>
<sequence length="392" mass="42911">MSMVNALTGNEAAAKGAALCKPDVIAAYPITPQSSVVEHLAQMHADGLLKAEMVEVESEHSAMSVVQGAALAGGRTFTATSAQGLALMYEPYFRMSTMRLPMVMAIAGREMTSPETIWAGQQDSVSVRESGWIQFYVEDNQEILDTIIQSYKIAEDNSVLIPVNVCYDGFYLSHLIERVEVPTEELVEQFLPPYCPKHIYFDPERPIAVDPMFDGSMMMKFRHNHLEAMQAALDVIDNVDKEFGSTFGRSYGGLIEEYRMDDAEVVLFSIGSSTGAGKDAVDLYRERGEKVGLIKVRVLRPFPTKRILKALSKSVRAIGVVDRSVSFGWNTGALFQEVMAALGNYGRSLPGISFIGGLGGADITLDHMTAALDAVIALAEKPEYGKSTIWLD</sequence>
<dbReference type="OrthoDB" id="9794954at2"/>
<dbReference type="CDD" id="cd07034">
    <property type="entry name" value="TPP_PYR_PFOR_IOR-alpha_like"/>
    <property type="match status" value="1"/>
</dbReference>
<evidence type="ECO:0000259" key="3">
    <source>
        <dbReference type="Pfam" id="PF01855"/>
    </source>
</evidence>
<dbReference type="SUPFAM" id="SSF52518">
    <property type="entry name" value="Thiamin diphosphate-binding fold (THDP-binding)"/>
    <property type="match status" value="1"/>
</dbReference>
<gene>
    <name evidence="5" type="primary">porA</name>
    <name evidence="5" type="ORF">SSCH_330014</name>
</gene>
<dbReference type="Pfam" id="PF01855">
    <property type="entry name" value="POR_N"/>
    <property type="match status" value="1"/>
</dbReference>
<protein>
    <submittedName>
        <fullName evidence="5">Pyruvate synthase subunit porA (Pyruvate:ferredoxin oxidoreductase, alpha subunit)</fullName>
        <ecNumber evidence="5">1.2.7.1</ecNumber>
    </submittedName>
</protein>
<dbReference type="InterPro" id="IPR033412">
    <property type="entry name" value="PFOR_II"/>
</dbReference>
<dbReference type="InterPro" id="IPR002880">
    <property type="entry name" value="Pyrv_Fd/Flavodoxin_OxRdtase_N"/>
</dbReference>
<dbReference type="AlphaFoldDB" id="A0A0B7MMQ4"/>
<accession>A0A0B7MMQ4</accession>
<dbReference type="FunFam" id="3.40.50.920:FF:000010">
    <property type="entry name" value="Pyruvate ferredoxin oxidoreductase, alpha subunit"/>
    <property type="match status" value="1"/>
</dbReference>
<dbReference type="RefSeq" id="WP_044665046.1">
    <property type="nucleotide sequence ID" value="NZ_CDRZ01000229.1"/>
</dbReference>
<reference evidence="6" key="1">
    <citation type="submission" date="2015-01" db="EMBL/GenBank/DDBJ databases">
        <authorList>
            <person name="Manzoor Shahid"/>
            <person name="Zubair Saima"/>
        </authorList>
    </citation>
    <scope>NUCLEOTIDE SEQUENCE [LARGE SCALE GENOMIC DNA]</scope>
    <source>
        <strain evidence="6">Sp3</strain>
    </source>
</reference>